<keyword evidence="2" id="KW-1185">Reference proteome</keyword>
<dbReference type="EMBL" id="CP024785">
    <property type="protein sequence ID" value="AUB36163.1"/>
    <property type="molecule type" value="Genomic_DNA"/>
</dbReference>
<dbReference type="Proteomes" id="UP000232003">
    <property type="component" value="Chromosome"/>
</dbReference>
<dbReference type="AlphaFoldDB" id="A0A2K8SLI8"/>
<organism evidence="1 2">
    <name type="scientific">Nostoc flagelliforme CCNUN1</name>
    <dbReference type="NCBI Taxonomy" id="2038116"/>
    <lineage>
        <taxon>Bacteria</taxon>
        <taxon>Bacillati</taxon>
        <taxon>Cyanobacteriota</taxon>
        <taxon>Cyanophyceae</taxon>
        <taxon>Nostocales</taxon>
        <taxon>Nostocaceae</taxon>
        <taxon>Nostoc</taxon>
    </lineage>
</organism>
<name>A0A2K8SLI8_9NOSO</name>
<reference evidence="1 2" key="1">
    <citation type="submission" date="2017-11" db="EMBL/GenBank/DDBJ databases">
        <title>Complete genome of a free-living desiccation-tolerant cyanobacterium and its photosynthetic adaptation to extreme terrestrial habitat.</title>
        <authorList>
            <person name="Shang J."/>
        </authorList>
    </citation>
    <scope>NUCLEOTIDE SEQUENCE [LARGE SCALE GENOMIC DNA]</scope>
    <source>
        <strain evidence="1 2">CCNUN1</strain>
    </source>
</reference>
<accession>A0A2K8SLI8</accession>
<dbReference type="RefSeq" id="WP_157816423.1">
    <property type="nucleotide sequence ID" value="NZ_CAWNNC010000001.1"/>
</dbReference>
<evidence type="ECO:0000313" key="2">
    <source>
        <dbReference type="Proteomes" id="UP000232003"/>
    </source>
</evidence>
<dbReference type="KEGG" id="nfl:COO91_02064"/>
<gene>
    <name evidence="1" type="ORF">COO91_02064</name>
</gene>
<evidence type="ECO:0000313" key="1">
    <source>
        <dbReference type="EMBL" id="AUB36163.1"/>
    </source>
</evidence>
<sequence length="55" mass="6110">MMTQKDKIYHVACTDICSIEKDLNSLFVTPPIAAFDTNNKTTEVMQGIACSRCLV</sequence>
<protein>
    <submittedName>
        <fullName evidence="1">Uncharacterized protein</fullName>
    </submittedName>
</protein>
<proteinExistence type="predicted"/>